<comment type="caution">
    <text evidence="1">The sequence shown here is derived from an EMBL/GenBank/DDBJ whole genome shotgun (WGS) entry which is preliminary data.</text>
</comment>
<reference evidence="2" key="1">
    <citation type="journal article" date="2019" name="Int. J. Syst. Evol. Microbiol.">
        <title>The Global Catalogue of Microorganisms (GCM) 10K type strain sequencing project: providing services to taxonomists for standard genome sequencing and annotation.</title>
        <authorList>
            <consortium name="The Broad Institute Genomics Platform"/>
            <consortium name="The Broad Institute Genome Sequencing Center for Infectious Disease"/>
            <person name="Wu L."/>
            <person name="Ma J."/>
        </authorList>
    </citation>
    <scope>NUCLEOTIDE SEQUENCE [LARGE SCALE GENOMIC DNA]</scope>
    <source>
        <strain evidence="2">CCM 7435</strain>
    </source>
</reference>
<sequence>MITLHLPFPISTNAIWRKGKGRTFKSKKYVAWIKEADGCFLEQGGNRLPKIKGRFVATITLSDQRRGSCDADNFNKGVLDFLQRVNVIANDKFSDRVTVEWGPAPAGCTVTITPVE</sequence>
<dbReference type="EMBL" id="JBHUHD010000001">
    <property type="protein sequence ID" value="MFD2142340.1"/>
    <property type="molecule type" value="Genomic_DNA"/>
</dbReference>
<evidence type="ECO:0000313" key="2">
    <source>
        <dbReference type="Proteomes" id="UP001597299"/>
    </source>
</evidence>
<proteinExistence type="predicted"/>
<keyword evidence="2" id="KW-1185">Reference proteome</keyword>
<organism evidence="1 2">
    <name type="scientific">Ancylobacter oerskovii</name>
    <dbReference type="NCBI Taxonomy" id="459519"/>
    <lineage>
        <taxon>Bacteria</taxon>
        <taxon>Pseudomonadati</taxon>
        <taxon>Pseudomonadota</taxon>
        <taxon>Alphaproteobacteria</taxon>
        <taxon>Hyphomicrobiales</taxon>
        <taxon>Xanthobacteraceae</taxon>
        <taxon>Ancylobacter</taxon>
    </lineage>
</organism>
<accession>A0ABW4Z134</accession>
<dbReference type="SUPFAM" id="SSF103084">
    <property type="entry name" value="Holliday junction resolvase RusA"/>
    <property type="match status" value="1"/>
</dbReference>
<dbReference type="Pfam" id="PF05866">
    <property type="entry name" value="RusA"/>
    <property type="match status" value="1"/>
</dbReference>
<dbReference type="Proteomes" id="UP001597299">
    <property type="component" value="Unassembled WGS sequence"/>
</dbReference>
<dbReference type="Gene3D" id="3.30.1330.70">
    <property type="entry name" value="Holliday junction resolvase RusA"/>
    <property type="match status" value="1"/>
</dbReference>
<dbReference type="InterPro" id="IPR008822">
    <property type="entry name" value="Endonuclease_RusA-like"/>
</dbReference>
<evidence type="ECO:0000313" key="1">
    <source>
        <dbReference type="EMBL" id="MFD2142340.1"/>
    </source>
</evidence>
<dbReference type="InterPro" id="IPR036614">
    <property type="entry name" value="RusA-like_sf"/>
</dbReference>
<protein>
    <submittedName>
        <fullName evidence="1">RusA family crossover junction endodeoxyribonuclease</fullName>
    </submittedName>
</protein>
<dbReference type="RefSeq" id="WP_213354143.1">
    <property type="nucleotide sequence ID" value="NZ_JAHBGB010000037.1"/>
</dbReference>
<gene>
    <name evidence="1" type="ORF">ACFSNC_18190</name>
</gene>
<name>A0ABW4Z134_9HYPH</name>